<dbReference type="PROSITE" id="PS50042">
    <property type="entry name" value="CNMP_BINDING_3"/>
    <property type="match status" value="1"/>
</dbReference>
<sequence>METLIKSILQHVQLSPEEIAACKNFWTEKTLEKGEFLLRNGEICRHDSYIISGVLKAFCINEENGNEEILFLAIDHWWATDIASFSKQKPSIYNIQAVEKTKLLQISHQSFQKMLKEIPSLEKYFRIILEGYLGTLEKRVVFNHMLKAEQKYYDFLETYPDISSRVPQYLIASYLGVSAEFISRIRKKNKSS</sequence>
<name>A0A5N4BMI8_9FLAO</name>
<gene>
    <name evidence="2" type="ORF">F8D52_17115</name>
</gene>
<protein>
    <submittedName>
        <fullName evidence="2">Crp/Fnr family transcriptional regulator</fullName>
    </submittedName>
</protein>
<evidence type="ECO:0000313" key="2">
    <source>
        <dbReference type="EMBL" id="KAB1229620.1"/>
    </source>
</evidence>
<dbReference type="InterPro" id="IPR014710">
    <property type="entry name" value="RmlC-like_jellyroll"/>
</dbReference>
<dbReference type="RefSeq" id="WP_152290753.1">
    <property type="nucleotide sequence ID" value="NZ_VTPV01000010.1"/>
</dbReference>
<proteinExistence type="predicted"/>
<dbReference type="Gene3D" id="2.60.120.10">
    <property type="entry name" value="Jelly Rolls"/>
    <property type="match status" value="1"/>
</dbReference>
<dbReference type="InterPro" id="IPR000595">
    <property type="entry name" value="cNMP-bd_dom"/>
</dbReference>
<organism evidence="2 3">
    <name type="scientific">Chryseobacterium viscerum</name>
    <dbReference type="NCBI Taxonomy" id="1037377"/>
    <lineage>
        <taxon>Bacteria</taxon>
        <taxon>Pseudomonadati</taxon>
        <taxon>Bacteroidota</taxon>
        <taxon>Flavobacteriia</taxon>
        <taxon>Flavobacteriales</taxon>
        <taxon>Weeksellaceae</taxon>
        <taxon>Chryseobacterium group</taxon>
        <taxon>Chryseobacterium</taxon>
    </lineage>
</organism>
<feature type="domain" description="Cyclic nucleotide-binding" evidence="1">
    <location>
        <begin position="28"/>
        <end position="115"/>
    </location>
</feature>
<dbReference type="SUPFAM" id="SSF51206">
    <property type="entry name" value="cAMP-binding domain-like"/>
    <property type="match status" value="1"/>
</dbReference>
<reference evidence="2 3" key="1">
    <citation type="journal article" date="2019" name="Stand. Genomic Sci.">
        <title>Draft Whole-Genome Sequence of a Novel Chryseobacterium viscerum Strain Isolated from Fresh Water at Dripping Springs, New Mexico.</title>
        <authorList>
            <person name="Kyndt J.A."/>
            <person name="Moore T.C."/>
        </authorList>
    </citation>
    <scope>NUCLEOTIDE SEQUENCE [LARGE SCALE GENOMIC DNA]</scope>
    <source>
        <strain evidence="2 3">DPS</strain>
    </source>
</reference>
<dbReference type="Proteomes" id="UP000326384">
    <property type="component" value="Unassembled WGS sequence"/>
</dbReference>
<evidence type="ECO:0000259" key="1">
    <source>
        <dbReference type="PROSITE" id="PS50042"/>
    </source>
</evidence>
<dbReference type="CDD" id="cd00038">
    <property type="entry name" value="CAP_ED"/>
    <property type="match status" value="1"/>
</dbReference>
<dbReference type="Pfam" id="PF00027">
    <property type="entry name" value="cNMP_binding"/>
    <property type="match status" value="1"/>
</dbReference>
<accession>A0A5N4BMI8</accession>
<keyword evidence="3" id="KW-1185">Reference proteome</keyword>
<dbReference type="EMBL" id="VTPV01000010">
    <property type="protein sequence ID" value="KAB1229620.1"/>
    <property type="molecule type" value="Genomic_DNA"/>
</dbReference>
<dbReference type="InterPro" id="IPR018490">
    <property type="entry name" value="cNMP-bd_dom_sf"/>
</dbReference>
<comment type="caution">
    <text evidence="2">The sequence shown here is derived from an EMBL/GenBank/DDBJ whole genome shotgun (WGS) entry which is preliminary data.</text>
</comment>
<evidence type="ECO:0000313" key="3">
    <source>
        <dbReference type="Proteomes" id="UP000326384"/>
    </source>
</evidence>